<dbReference type="SUPFAM" id="SSF56112">
    <property type="entry name" value="Protein kinase-like (PK-like)"/>
    <property type="match status" value="1"/>
</dbReference>
<evidence type="ECO:0000313" key="1">
    <source>
        <dbReference type="EMBL" id="KAE9631571.1"/>
    </source>
</evidence>
<gene>
    <name evidence="1" type="ORF">GP644_04425</name>
</gene>
<reference evidence="1 2" key="1">
    <citation type="submission" date="2019-12" db="EMBL/GenBank/DDBJ databases">
        <authorList>
            <person name="Zhang Y.-J."/>
        </authorList>
    </citation>
    <scope>NUCLEOTIDE SEQUENCE [LARGE SCALE GENOMIC DNA]</scope>
    <source>
        <strain evidence="1 2">H18S-6</strain>
    </source>
</reference>
<comment type="caution">
    <text evidence="1">The sequence shown here is derived from an EMBL/GenBank/DDBJ whole genome shotgun (WGS) entry which is preliminary data.</text>
</comment>
<dbReference type="AlphaFoldDB" id="A0A6A4RNG0"/>
<dbReference type="Proteomes" id="UP000441586">
    <property type="component" value="Unassembled WGS sequence"/>
</dbReference>
<dbReference type="InterPro" id="IPR011009">
    <property type="entry name" value="Kinase-like_dom_sf"/>
</dbReference>
<accession>A0A6A4RNG0</accession>
<evidence type="ECO:0000313" key="2">
    <source>
        <dbReference type="Proteomes" id="UP000441586"/>
    </source>
</evidence>
<proteinExistence type="predicted"/>
<organism evidence="1 2">
    <name type="scientific">Parasedimentitalea maritima</name>
    <dbReference type="NCBI Taxonomy" id="2578117"/>
    <lineage>
        <taxon>Bacteria</taxon>
        <taxon>Pseudomonadati</taxon>
        <taxon>Pseudomonadota</taxon>
        <taxon>Alphaproteobacteria</taxon>
        <taxon>Rhodobacterales</taxon>
        <taxon>Paracoccaceae</taxon>
        <taxon>Parasedimentitalea</taxon>
    </lineage>
</organism>
<dbReference type="EMBL" id="WSFO01000002">
    <property type="protein sequence ID" value="KAE9631571.1"/>
    <property type="molecule type" value="Genomic_DNA"/>
</dbReference>
<sequence>MLDDNPDATGTLYSADWKDRLRHQLGFCFPQIAETLTGLTNDRNVKFELVKASSRSLCLKLNVDGKLGFLKLFDGPDGSAAFFREKMSLHSMLDSGLVPGLLAYSDELKFILTEWVETRSLLDAEPSHTAFRIGAWLAAFDAAAPAELASGNWFGYLSKFKTGVALSQIVEAKSVLSGIPLCGRVLSRNDSALHNYLQTQNGALLGCDFEQSRMRPRGWDYVTGFGALIERFPAKSNEVLEAYSAGFARFHRGALIVDELNSMARILFCARAVASRSEREAQPWQ</sequence>
<evidence type="ECO:0008006" key="3">
    <source>
        <dbReference type="Google" id="ProtNLM"/>
    </source>
</evidence>
<protein>
    <recommendedName>
        <fullName evidence="3">Aminoglycoside phosphotransferase domain-containing protein</fullName>
    </recommendedName>
</protein>
<dbReference type="RefSeq" id="WP_158977360.1">
    <property type="nucleotide sequence ID" value="NZ_WSFO01000002.1"/>
</dbReference>
<name>A0A6A4RNG0_9RHOB</name>